<dbReference type="SUPFAM" id="SSF55961">
    <property type="entry name" value="Bet v1-like"/>
    <property type="match status" value="1"/>
</dbReference>
<dbReference type="Gene3D" id="3.30.530.20">
    <property type="match status" value="1"/>
</dbReference>
<feature type="domain" description="Activator of Hsp90 ATPase homologue 1/2-like C-terminal" evidence="2">
    <location>
        <begin position="18"/>
        <end position="106"/>
    </location>
</feature>
<evidence type="ECO:0000313" key="4">
    <source>
        <dbReference type="Proteomes" id="UP000680348"/>
    </source>
</evidence>
<evidence type="ECO:0000259" key="2">
    <source>
        <dbReference type="Pfam" id="PF08327"/>
    </source>
</evidence>
<comment type="similarity">
    <text evidence="1">Belongs to the AHA1 family.</text>
</comment>
<reference evidence="3" key="1">
    <citation type="submission" date="2021-04" db="EMBL/GenBank/DDBJ databases">
        <title>Pseudaminobacter soli sp. nov., isolated from paddy soil contaminated by heavy metals.</title>
        <authorList>
            <person name="Zhang K."/>
        </authorList>
    </citation>
    <scope>NUCLEOTIDE SEQUENCE</scope>
    <source>
        <strain evidence="3">19-2017</strain>
    </source>
</reference>
<dbReference type="InterPro" id="IPR013538">
    <property type="entry name" value="ASHA1/2-like_C"/>
</dbReference>
<protein>
    <submittedName>
        <fullName evidence="3">SRPBCC domain-containing protein</fullName>
    </submittedName>
</protein>
<dbReference type="AlphaFoldDB" id="A0A942DXC8"/>
<dbReference type="InterPro" id="IPR023393">
    <property type="entry name" value="START-like_dom_sf"/>
</dbReference>
<dbReference type="Proteomes" id="UP000680348">
    <property type="component" value="Unassembled WGS sequence"/>
</dbReference>
<keyword evidence="4" id="KW-1185">Reference proteome</keyword>
<evidence type="ECO:0000313" key="3">
    <source>
        <dbReference type="EMBL" id="MBS3647021.1"/>
    </source>
</evidence>
<comment type="caution">
    <text evidence="3">The sequence shown here is derived from an EMBL/GenBank/DDBJ whole genome shotgun (WGS) entry which is preliminary data.</text>
</comment>
<sequence length="124" mass="13658">MTETTVEDGNVVVECEFDAPPERIWRALSVEELAADWLDSVPAGSERAEAPSPQHARRSFEIIDRQPPTRITYRWQEGAGRNESFVTVELCPQESGRTLFRLTHSAPATVLVAANANAPRALAA</sequence>
<name>A0A942DXC8_9HYPH</name>
<dbReference type="Pfam" id="PF08327">
    <property type="entry name" value="AHSA1"/>
    <property type="match status" value="1"/>
</dbReference>
<accession>A0A942DXC8</accession>
<evidence type="ECO:0000256" key="1">
    <source>
        <dbReference type="ARBA" id="ARBA00006817"/>
    </source>
</evidence>
<gene>
    <name evidence="3" type="ORF">KEU06_00070</name>
</gene>
<organism evidence="3 4">
    <name type="scientific">Pseudaminobacter soli</name>
    <name type="common">ex Zhang et al. 2022</name>
    <dbReference type="NCBI Taxonomy" id="2831468"/>
    <lineage>
        <taxon>Bacteria</taxon>
        <taxon>Pseudomonadati</taxon>
        <taxon>Pseudomonadota</taxon>
        <taxon>Alphaproteobacteria</taxon>
        <taxon>Hyphomicrobiales</taxon>
        <taxon>Phyllobacteriaceae</taxon>
        <taxon>Pseudaminobacter</taxon>
    </lineage>
</organism>
<proteinExistence type="inferred from homology"/>
<dbReference type="EMBL" id="JAGWCR010000001">
    <property type="protein sequence ID" value="MBS3647021.1"/>
    <property type="molecule type" value="Genomic_DNA"/>
</dbReference>
<dbReference type="RefSeq" id="WP_188252597.1">
    <property type="nucleotide sequence ID" value="NZ_JABVCF010000001.1"/>
</dbReference>